<dbReference type="SUPFAM" id="SSF52799">
    <property type="entry name" value="(Phosphotyrosine protein) phosphatases II"/>
    <property type="match status" value="1"/>
</dbReference>
<dbReference type="PROSITE" id="PS00383">
    <property type="entry name" value="TYR_PHOSPHATASE_1"/>
    <property type="match status" value="1"/>
</dbReference>
<dbReference type="KEGG" id="csl:COCSUDRAFT_66502"/>
<dbReference type="eggNOG" id="KOG2283">
    <property type="taxonomic scope" value="Eukaryota"/>
</dbReference>
<dbReference type="AlphaFoldDB" id="I0YUZ7"/>
<keyword evidence="2" id="KW-0378">Hydrolase</keyword>
<dbReference type="InterPro" id="IPR016130">
    <property type="entry name" value="Tyr_Pase_AS"/>
</dbReference>
<dbReference type="PANTHER" id="PTHR12305:SF81">
    <property type="entry name" value="PHOSPHATIDYLINOSITOL 3,4,5-TRISPHOSPHATE 3-PHOSPHATASE AND DUAL-SPECIFICITY PROTEIN PHOSPHATASE PTEN"/>
    <property type="match status" value="1"/>
</dbReference>
<dbReference type="InterPro" id="IPR000387">
    <property type="entry name" value="Tyr_Pase_dom"/>
</dbReference>
<dbReference type="Proteomes" id="UP000007264">
    <property type="component" value="Unassembled WGS sequence"/>
</dbReference>
<dbReference type="RefSeq" id="XP_005646760.1">
    <property type="nucleotide sequence ID" value="XM_005646703.1"/>
</dbReference>
<dbReference type="Gene3D" id="3.90.190.10">
    <property type="entry name" value="Protein tyrosine phosphatase superfamily"/>
    <property type="match status" value="1"/>
</dbReference>
<accession>I0YUZ7</accession>
<dbReference type="PROSITE" id="PS51181">
    <property type="entry name" value="PPASE_TENSIN"/>
    <property type="match status" value="1"/>
</dbReference>
<feature type="domain" description="Phosphatase tensin-type" evidence="4">
    <location>
        <begin position="14"/>
        <end position="187"/>
    </location>
</feature>
<dbReference type="GeneID" id="17040202"/>
<dbReference type="GO" id="GO:0016314">
    <property type="term" value="F:phosphatidylinositol-3,4,5-trisphosphate 3-phosphatase activity"/>
    <property type="evidence" value="ECO:0007669"/>
    <property type="project" value="UniProtKB-EC"/>
</dbReference>
<dbReference type="EMBL" id="AGSI01000010">
    <property type="protein sequence ID" value="EIE22216.1"/>
    <property type="molecule type" value="Genomic_DNA"/>
</dbReference>
<reference evidence="5 6" key="1">
    <citation type="journal article" date="2012" name="Genome Biol.">
        <title>The genome of the polar eukaryotic microalga coccomyxa subellipsoidea reveals traits of cold adaptation.</title>
        <authorList>
            <person name="Blanc G."/>
            <person name="Agarkova I."/>
            <person name="Grimwood J."/>
            <person name="Kuo A."/>
            <person name="Brueggeman A."/>
            <person name="Dunigan D."/>
            <person name="Gurnon J."/>
            <person name="Ladunga I."/>
            <person name="Lindquist E."/>
            <person name="Lucas S."/>
            <person name="Pangilinan J."/>
            <person name="Proschold T."/>
            <person name="Salamov A."/>
            <person name="Schmutz J."/>
            <person name="Weeks D."/>
            <person name="Yamada T."/>
            <person name="Claverie J.M."/>
            <person name="Grigoriev I."/>
            <person name="Van Etten J."/>
            <person name="Lomsadze A."/>
            <person name="Borodovsky M."/>
        </authorList>
    </citation>
    <scope>NUCLEOTIDE SEQUENCE [LARGE SCALE GENOMIC DNA]</scope>
    <source>
        <strain evidence="5 6">C-169</strain>
    </source>
</reference>
<protein>
    <recommendedName>
        <fullName evidence="1">phosphatidylinositol-3,4,5-trisphosphate 3-phosphatase</fullName>
        <ecNumber evidence="1">3.1.3.67</ecNumber>
    </recommendedName>
</protein>
<organism evidence="5 6">
    <name type="scientific">Coccomyxa subellipsoidea (strain C-169)</name>
    <name type="common">Green microalga</name>
    <dbReference type="NCBI Taxonomy" id="574566"/>
    <lineage>
        <taxon>Eukaryota</taxon>
        <taxon>Viridiplantae</taxon>
        <taxon>Chlorophyta</taxon>
        <taxon>core chlorophytes</taxon>
        <taxon>Trebouxiophyceae</taxon>
        <taxon>Trebouxiophyceae incertae sedis</taxon>
        <taxon>Coccomyxaceae</taxon>
        <taxon>Coccomyxa</taxon>
        <taxon>Coccomyxa subellipsoidea</taxon>
    </lineage>
</organism>
<evidence type="ECO:0000259" key="3">
    <source>
        <dbReference type="PROSITE" id="PS50056"/>
    </source>
</evidence>
<dbReference type="InterPro" id="IPR051281">
    <property type="entry name" value="Dual-spec_lipid-protein_phosph"/>
</dbReference>
<dbReference type="PANTHER" id="PTHR12305">
    <property type="entry name" value="PHOSPHATASE WITH HOMOLOGY TO TENSIN"/>
    <property type="match status" value="1"/>
</dbReference>
<keyword evidence="6" id="KW-1185">Reference proteome</keyword>
<dbReference type="GO" id="GO:0005829">
    <property type="term" value="C:cytosol"/>
    <property type="evidence" value="ECO:0007669"/>
    <property type="project" value="TreeGrafter"/>
</dbReference>
<dbReference type="PROSITE" id="PS00191">
    <property type="entry name" value="CYTOCHROME_B5_1"/>
    <property type="match status" value="1"/>
</dbReference>
<evidence type="ECO:0000256" key="2">
    <source>
        <dbReference type="ARBA" id="ARBA00022801"/>
    </source>
</evidence>
<dbReference type="PROSITE" id="PS50056">
    <property type="entry name" value="TYR_PHOSPHATASE_2"/>
    <property type="match status" value="1"/>
</dbReference>
<dbReference type="InterPro" id="IPR018506">
    <property type="entry name" value="Cyt_B5_heme-BS"/>
</dbReference>
<evidence type="ECO:0000256" key="1">
    <source>
        <dbReference type="ARBA" id="ARBA00013015"/>
    </source>
</evidence>
<name>I0YUZ7_COCSC</name>
<evidence type="ECO:0000313" key="6">
    <source>
        <dbReference type="Proteomes" id="UP000007264"/>
    </source>
</evidence>
<sequence length="221" mass="25239">MLTTVRGWVSKRKRRYKENGYNLDLAYIMDNIIAMGAPSQGTTGLYRNPMAKVQKFLCERHGAGGYCVYNLCSEEAYAYKPHKFEKVANFPFDDHQVPPLSLIQAFCEHVHKFLAEHPGGVAAIHCKAGKGRTGIMITCYLIYSGQFQDPRQALDFYAERRTYDGKGITNASQERYVEYYARALRAWPERRVVVLQSVRMSGLNWITGKNRGVLVLRCRPS</sequence>
<evidence type="ECO:0000259" key="4">
    <source>
        <dbReference type="PROSITE" id="PS51181"/>
    </source>
</evidence>
<feature type="domain" description="Tyrosine specific protein phosphatases" evidence="3">
    <location>
        <begin position="104"/>
        <end position="161"/>
    </location>
</feature>
<proteinExistence type="predicted"/>
<dbReference type="EC" id="3.1.3.67" evidence="1"/>
<dbReference type="InterPro" id="IPR029023">
    <property type="entry name" value="Tensin_phosphatase"/>
</dbReference>
<evidence type="ECO:0000313" key="5">
    <source>
        <dbReference type="EMBL" id="EIE22216.1"/>
    </source>
</evidence>
<comment type="caution">
    <text evidence="5">The sequence shown here is derived from an EMBL/GenBank/DDBJ whole genome shotgun (WGS) entry which is preliminary data.</text>
</comment>
<feature type="non-terminal residue" evidence="5">
    <location>
        <position position="221"/>
    </location>
</feature>
<dbReference type="GO" id="GO:0020037">
    <property type="term" value="F:heme binding"/>
    <property type="evidence" value="ECO:0007669"/>
    <property type="project" value="InterPro"/>
</dbReference>
<dbReference type="OrthoDB" id="266663at2759"/>
<gene>
    <name evidence="5" type="ORF">COCSUDRAFT_66502</name>
</gene>
<dbReference type="InterPro" id="IPR029021">
    <property type="entry name" value="Prot-tyrosine_phosphatase-like"/>
</dbReference>
<dbReference type="STRING" id="574566.I0YUZ7"/>
<dbReference type="Pfam" id="PF22785">
    <property type="entry name" value="Tc-R-P"/>
    <property type="match status" value="1"/>
</dbReference>